<dbReference type="PATRIC" id="fig|270351.10.peg.5780"/>
<reference evidence="3" key="2">
    <citation type="submission" date="2015-01" db="EMBL/GenBank/DDBJ databases">
        <title>Complete genome sequence of Methylobacterium aquaticum strain 22A.</title>
        <authorList>
            <person name="Tani A."/>
            <person name="Ogura Y."/>
            <person name="Hayashi T."/>
        </authorList>
    </citation>
    <scope>NUCLEOTIDE SEQUENCE [LARGE SCALE GENOMIC DNA]</scope>
    <source>
        <strain evidence="3">MA-22A</strain>
        <plasmid evidence="3">Plasmid pMaq22A_1p DNA</plasmid>
    </source>
</reference>
<dbReference type="KEGG" id="maqu:Maq22A_1p32340"/>
<organism evidence="2 3">
    <name type="scientific">Methylobacterium aquaticum</name>
    <dbReference type="NCBI Taxonomy" id="270351"/>
    <lineage>
        <taxon>Bacteria</taxon>
        <taxon>Pseudomonadati</taxon>
        <taxon>Pseudomonadota</taxon>
        <taxon>Alphaproteobacteria</taxon>
        <taxon>Hyphomicrobiales</taxon>
        <taxon>Methylobacteriaceae</taxon>
        <taxon>Methylobacterium</taxon>
    </lineage>
</organism>
<proteinExistence type="predicted"/>
<feature type="compositionally biased region" description="Basic and acidic residues" evidence="1">
    <location>
        <begin position="92"/>
        <end position="101"/>
    </location>
</feature>
<evidence type="ECO:0000313" key="2">
    <source>
        <dbReference type="EMBL" id="BAQ48784.1"/>
    </source>
</evidence>
<protein>
    <submittedName>
        <fullName evidence="2">Uncharacterized protein</fullName>
    </submittedName>
</protein>
<accession>A0A0C6FTE3</accession>
<reference evidence="2 3" key="1">
    <citation type="journal article" date="2015" name="Genome Announc.">
        <title>Complete Genome Sequence of Methylobacterium aquaticum Strain 22A, Isolated from Racomitrium japonicum Moss.</title>
        <authorList>
            <person name="Tani A."/>
            <person name="Ogura Y."/>
            <person name="Hayashi T."/>
            <person name="Kimbara K."/>
        </authorList>
    </citation>
    <scope>NUCLEOTIDE SEQUENCE [LARGE SCALE GENOMIC DNA]</scope>
    <source>
        <strain evidence="2 3">MA-22A</strain>
        <plasmid evidence="3">Plasmid pMaq22A_1p DNA</plasmid>
    </source>
</reference>
<name>A0A0C6FTE3_9HYPH</name>
<dbReference type="EMBL" id="AP014705">
    <property type="protein sequence ID" value="BAQ48784.1"/>
    <property type="molecule type" value="Genomic_DNA"/>
</dbReference>
<sequence>MAGLPPQEQKAEDHRAAEFGTVAPPRPPVGDLAEPQHEKGDGDDGEDRSGREAASPEFTARLNAAFPRGSDANTVAAGLSAEGFRPIGPCRDNPRNERAGFEQRGGGIAGPYPVSALAA</sequence>
<feature type="region of interest" description="Disordered" evidence="1">
    <location>
        <begin position="1"/>
        <end position="69"/>
    </location>
</feature>
<dbReference type="RefSeq" id="WP_244533756.1">
    <property type="nucleotide sequence ID" value="NZ_AP014705.1"/>
</dbReference>
<dbReference type="AlphaFoldDB" id="A0A0C6FTE3"/>
<evidence type="ECO:0000256" key="1">
    <source>
        <dbReference type="SAM" id="MobiDB-lite"/>
    </source>
</evidence>
<feature type="region of interest" description="Disordered" evidence="1">
    <location>
        <begin position="82"/>
        <end position="119"/>
    </location>
</feature>
<dbReference type="Proteomes" id="UP000061432">
    <property type="component" value="Plasmid pMaq22A_1p"/>
</dbReference>
<gene>
    <name evidence="2" type="ORF">Maq22A_1p32340</name>
</gene>
<evidence type="ECO:0000313" key="3">
    <source>
        <dbReference type="Proteomes" id="UP000061432"/>
    </source>
</evidence>
<keyword evidence="2" id="KW-0614">Plasmid</keyword>
<feature type="compositionally biased region" description="Basic and acidic residues" evidence="1">
    <location>
        <begin position="34"/>
        <end position="51"/>
    </location>
</feature>
<geneLocation type="plasmid" evidence="3">
    <name>pMaq22A_1p DNA</name>
</geneLocation>